<gene>
    <name evidence="5" type="ORF">CspeluHIS016_0104300</name>
</gene>
<dbReference type="Proteomes" id="UP001222932">
    <property type="component" value="Unassembled WGS sequence"/>
</dbReference>
<feature type="zinc finger region" description="C3H1-type" evidence="2">
    <location>
        <begin position="199"/>
        <end position="223"/>
    </location>
</feature>
<dbReference type="SMART" id="SM00356">
    <property type="entry name" value="ZnF_C3H1"/>
    <property type="match status" value="2"/>
</dbReference>
<evidence type="ECO:0000256" key="1">
    <source>
        <dbReference type="PROSITE-ProRule" id="PRU00023"/>
    </source>
</evidence>
<evidence type="ECO:0000256" key="2">
    <source>
        <dbReference type="PROSITE-ProRule" id="PRU00723"/>
    </source>
</evidence>
<name>A0AAD3Y9N1_9TREE</name>
<feature type="region of interest" description="Disordered" evidence="3">
    <location>
        <begin position="389"/>
        <end position="410"/>
    </location>
</feature>
<feature type="repeat" description="ANK" evidence="1">
    <location>
        <begin position="92"/>
        <end position="117"/>
    </location>
</feature>
<keyword evidence="1" id="KW-0040">ANK repeat</keyword>
<feature type="region of interest" description="Disordered" evidence="3">
    <location>
        <begin position="258"/>
        <end position="291"/>
    </location>
</feature>
<reference evidence="5" key="1">
    <citation type="journal article" date="2023" name="BMC Genomics">
        <title>Chromosome-level genome assemblies of Cutaneotrichosporon spp. (Trichosporonales, Basidiomycota) reveal imbalanced evolution between nucleotide sequences and chromosome synteny.</title>
        <authorList>
            <person name="Kobayashi Y."/>
            <person name="Kayamori A."/>
            <person name="Aoki K."/>
            <person name="Shiwa Y."/>
            <person name="Matsutani M."/>
            <person name="Fujita N."/>
            <person name="Sugita T."/>
            <person name="Iwasaki W."/>
            <person name="Tanaka N."/>
            <person name="Takashima M."/>
        </authorList>
    </citation>
    <scope>NUCLEOTIDE SEQUENCE</scope>
    <source>
        <strain evidence="5">HIS016</strain>
    </source>
</reference>
<feature type="compositionally biased region" description="Polar residues" evidence="3">
    <location>
        <begin position="258"/>
        <end position="269"/>
    </location>
</feature>
<evidence type="ECO:0000259" key="4">
    <source>
        <dbReference type="PROSITE" id="PS50103"/>
    </source>
</evidence>
<dbReference type="EMBL" id="BTCM01000001">
    <property type="protein sequence ID" value="GMK53844.1"/>
    <property type="molecule type" value="Genomic_DNA"/>
</dbReference>
<dbReference type="InterPro" id="IPR000571">
    <property type="entry name" value="Znf_CCCH"/>
</dbReference>
<feature type="compositionally biased region" description="Polar residues" evidence="3">
    <location>
        <begin position="498"/>
        <end position="513"/>
    </location>
</feature>
<accession>A0AAD3Y9N1</accession>
<keyword evidence="6" id="KW-1185">Reference proteome</keyword>
<feature type="region of interest" description="Disordered" evidence="3">
    <location>
        <begin position="167"/>
        <end position="194"/>
    </location>
</feature>
<comment type="caution">
    <text evidence="5">The sequence shown here is derived from an EMBL/GenBank/DDBJ whole genome shotgun (WGS) entry which is preliminary data.</text>
</comment>
<dbReference type="PROSITE" id="PS50297">
    <property type="entry name" value="ANK_REP_REGION"/>
    <property type="match status" value="1"/>
</dbReference>
<evidence type="ECO:0000313" key="5">
    <source>
        <dbReference type="EMBL" id="GMK53844.1"/>
    </source>
</evidence>
<dbReference type="InterPro" id="IPR036770">
    <property type="entry name" value="Ankyrin_rpt-contain_sf"/>
</dbReference>
<dbReference type="GO" id="GO:0008270">
    <property type="term" value="F:zinc ion binding"/>
    <property type="evidence" value="ECO:0007669"/>
    <property type="project" value="UniProtKB-KW"/>
</dbReference>
<evidence type="ECO:0000256" key="3">
    <source>
        <dbReference type="SAM" id="MobiDB-lite"/>
    </source>
</evidence>
<keyword evidence="2" id="KW-0479">Metal-binding</keyword>
<dbReference type="GO" id="GO:0010468">
    <property type="term" value="P:regulation of gene expression"/>
    <property type="evidence" value="ECO:0007669"/>
    <property type="project" value="UniProtKB-ARBA"/>
</dbReference>
<feature type="domain" description="C3H1-type" evidence="4">
    <location>
        <begin position="409"/>
        <end position="436"/>
    </location>
</feature>
<keyword evidence="2" id="KW-0863">Zinc-finger</keyword>
<evidence type="ECO:0000313" key="6">
    <source>
        <dbReference type="Proteomes" id="UP001222932"/>
    </source>
</evidence>
<dbReference type="PROSITE" id="PS50088">
    <property type="entry name" value="ANK_REPEAT"/>
    <property type="match status" value="1"/>
</dbReference>
<feature type="compositionally biased region" description="Basic and acidic residues" evidence="3">
    <location>
        <begin position="620"/>
        <end position="633"/>
    </location>
</feature>
<proteinExistence type="predicted"/>
<feature type="zinc finger region" description="C3H1-type" evidence="2">
    <location>
        <begin position="409"/>
        <end position="436"/>
    </location>
</feature>
<keyword evidence="2" id="KW-0862">Zinc</keyword>
<dbReference type="InterPro" id="IPR002110">
    <property type="entry name" value="Ankyrin_rpt"/>
</dbReference>
<reference evidence="5" key="2">
    <citation type="submission" date="2023-06" db="EMBL/GenBank/DDBJ databases">
        <authorList>
            <person name="Kobayashi Y."/>
            <person name="Kayamori A."/>
            <person name="Aoki K."/>
            <person name="Shiwa Y."/>
            <person name="Fujita N."/>
            <person name="Sugita T."/>
            <person name="Iwasaki W."/>
            <person name="Tanaka N."/>
            <person name="Takashima M."/>
        </authorList>
    </citation>
    <scope>NUCLEOTIDE SEQUENCE</scope>
    <source>
        <strain evidence="5">HIS016</strain>
    </source>
</reference>
<sequence>MTTTQQPTPAPHAEMAPTDVAADHVDNATAAGKEDGVVAVEVVEAGVAGIALSNAPQPQSELHRACADGRLEDVRVILGTGLDALESLDIATGCTPIVLAVTHGHADVVRELLTAGAIVPPPGLTIDPTMLSILYPHAQAMYGVPPPFAMPQFFQPGYYGGPAHFTPRKEGGSPNGHANGAANSAANGNAPNLPPAEVAKTIPCRNFPNCKYGAACMFFHPHPQPGFFPPQAYYEGGFVPYPPGGPFFPGAQEFVPQQQANGTAESVSTGADDAAAPSEENGEAAPKQDAAAHIPSAGAPAFVPGVPMPQEMMNGFVGSPPAGFISPPLMPAQDPAAFYATSPPQFQPFLPNGSYPGPGRRQSFNQFNTGGGHAPKPYHGKKPSFSGGLKPWGPGGRPGGSSHLGQWKDGNPPPCAFFREGKCRNGEFCKFPHLDTEGNDCRHPDVIRGIIPPMPTRPPRVLNMMHGGRSYPQHQQMLAAKQAQAAANAEAAAAEDSGATTESGSDKGSTSSPGLPPKPAGGSLSSSRAGSQPGHARVGSRAHSPSGRRGGARYTNGHTSRSSSNGGDKRHVPPQRIPRADEFPALGMGGALTPSAERREPSWGKTAAQVLSEPAPAKPEAVKEEGEAEKVPEAETAVAKAEETDEVTESQVVTMDSDSEADAVIVSVSTTPTPEAVEAAEAAKAKLAAVSFAAVIETAPVALKA</sequence>
<dbReference type="PROSITE" id="PS50103">
    <property type="entry name" value="ZF_C3H1"/>
    <property type="match status" value="2"/>
</dbReference>
<organism evidence="5 6">
    <name type="scientific">Cutaneotrichosporon spelunceum</name>
    <dbReference type="NCBI Taxonomy" id="1672016"/>
    <lineage>
        <taxon>Eukaryota</taxon>
        <taxon>Fungi</taxon>
        <taxon>Dikarya</taxon>
        <taxon>Basidiomycota</taxon>
        <taxon>Agaricomycotina</taxon>
        <taxon>Tremellomycetes</taxon>
        <taxon>Trichosporonales</taxon>
        <taxon>Trichosporonaceae</taxon>
        <taxon>Cutaneotrichosporon</taxon>
    </lineage>
</organism>
<dbReference type="SUPFAM" id="SSF48403">
    <property type="entry name" value="Ankyrin repeat"/>
    <property type="match status" value="1"/>
</dbReference>
<feature type="compositionally biased region" description="Low complexity" evidence="3">
    <location>
        <begin position="473"/>
        <end position="494"/>
    </location>
</feature>
<dbReference type="AlphaFoldDB" id="A0AAD3Y9N1"/>
<protein>
    <recommendedName>
        <fullName evidence="4">C3H1-type domain-containing protein</fullName>
    </recommendedName>
</protein>
<feature type="compositionally biased region" description="Low complexity" evidence="3">
    <location>
        <begin position="521"/>
        <end position="534"/>
    </location>
</feature>
<dbReference type="Gene3D" id="1.25.40.20">
    <property type="entry name" value="Ankyrin repeat-containing domain"/>
    <property type="match status" value="1"/>
</dbReference>
<feature type="compositionally biased region" description="Low complexity" evidence="3">
    <location>
        <begin position="175"/>
        <end position="191"/>
    </location>
</feature>
<dbReference type="Pfam" id="PF00023">
    <property type="entry name" value="Ank"/>
    <property type="match status" value="1"/>
</dbReference>
<feature type="domain" description="C3H1-type" evidence="4">
    <location>
        <begin position="199"/>
        <end position="223"/>
    </location>
</feature>
<feature type="region of interest" description="Disordered" evidence="3">
    <location>
        <begin position="449"/>
        <end position="656"/>
    </location>
</feature>
<feature type="compositionally biased region" description="Polar residues" evidence="3">
    <location>
        <begin position="556"/>
        <end position="566"/>
    </location>
</feature>